<feature type="domain" description="JmjC" evidence="1">
    <location>
        <begin position="78"/>
        <end position="228"/>
    </location>
</feature>
<evidence type="ECO:0000313" key="3">
    <source>
        <dbReference type="Proteomes" id="UP000298656"/>
    </source>
</evidence>
<name>A0A4P8IPP9_9BURK</name>
<proteinExistence type="predicted"/>
<dbReference type="OrthoDB" id="479699at2"/>
<dbReference type="EMBL" id="CP040077">
    <property type="protein sequence ID" value="QCP48993.1"/>
    <property type="molecule type" value="Genomic_DNA"/>
</dbReference>
<dbReference type="AlphaFoldDB" id="A0A4P8IPP9"/>
<dbReference type="InterPro" id="IPR041667">
    <property type="entry name" value="Cupin_8"/>
</dbReference>
<organism evidence="2 3">
    <name type="scientific">Trinickia violacea</name>
    <dbReference type="NCBI Taxonomy" id="2571746"/>
    <lineage>
        <taxon>Bacteria</taxon>
        <taxon>Pseudomonadati</taxon>
        <taxon>Pseudomonadota</taxon>
        <taxon>Betaproteobacteria</taxon>
        <taxon>Burkholderiales</taxon>
        <taxon>Burkholderiaceae</taxon>
        <taxon>Trinickia</taxon>
    </lineage>
</organism>
<dbReference type="PANTHER" id="PTHR12480">
    <property type="entry name" value="ARGININE DEMETHYLASE AND LYSYL-HYDROXYLASE JMJD"/>
    <property type="match status" value="1"/>
</dbReference>
<dbReference type="PROSITE" id="PS51184">
    <property type="entry name" value="JMJC"/>
    <property type="match status" value="1"/>
</dbReference>
<accession>A0A4P8IPP9</accession>
<evidence type="ECO:0000313" key="2">
    <source>
        <dbReference type="EMBL" id="QCP48993.1"/>
    </source>
</evidence>
<dbReference type="SMART" id="SM00558">
    <property type="entry name" value="JmjC"/>
    <property type="match status" value="1"/>
</dbReference>
<protein>
    <recommendedName>
        <fullName evidence="1">JmjC domain-containing protein</fullName>
    </recommendedName>
</protein>
<dbReference type="Proteomes" id="UP000298656">
    <property type="component" value="Chromosome 1"/>
</dbReference>
<reference evidence="2 3" key="1">
    <citation type="submission" date="2019-05" db="EMBL/GenBank/DDBJ databases">
        <title>Burkholderia sp. DHOD12, isolated from subtropical forest soil.</title>
        <authorList>
            <person name="Gao Z.-H."/>
            <person name="Qiu L.-H."/>
        </authorList>
    </citation>
    <scope>NUCLEOTIDE SEQUENCE [LARGE SCALE GENOMIC DNA]</scope>
    <source>
        <strain evidence="2 3">DHOD12</strain>
    </source>
</reference>
<dbReference type="RefSeq" id="WP_137331824.1">
    <property type="nucleotide sequence ID" value="NZ_CP040077.1"/>
</dbReference>
<gene>
    <name evidence="2" type="ORF">FAZ95_07235</name>
</gene>
<sequence length="241" mass="27397">MNSLSLTEPVLLGGASLSWSAQRRWSWDFFAAMRNEHLELSDAAGNPSLEVRVSHYVQALQKGGNWRMSRLYAAGWRFFEQRPDMLRDFPEPITISQDRLQGIPERIFKPLLWVFIGAEGSGTALHHDVLNTHAWLTVIEGKKRLALHPPTPCDDDYDAQRKSARHVLATRRNRGAWRYLEVAKGDLLFIPATWWHEVVNEGPTIGLTRNFASPDIVGSVAARAREQGHLALLPWLEREMA</sequence>
<evidence type="ECO:0000259" key="1">
    <source>
        <dbReference type="PROSITE" id="PS51184"/>
    </source>
</evidence>
<keyword evidence="3" id="KW-1185">Reference proteome</keyword>
<dbReference type="InterPro" id="IPR003347">
    <property type="entry name" value="JmjC_dom"/>
</dbReference>
<dbReference type="KEGG" id="tvl:FAZ95_07235"/>
<dbReference type="Pfam" id="PF13621">
    <property type="entry name" value="Cupin_8"/>
    <property type="match status" value="1"/>
</dbReference>
<dbReference type="Gene3D" id="2.60.120.650">
    <property type="entry name" value="Cupin"/>
    <property type="match status" value="1"/>
</dbReference>
<dbReference type="InterPro" id="IPR050910">
    <property type="entry name" value="JMJD6_ArgDemeth/LysHydrox"/>
</dbReference>
<dbReference type="SUPFAM" id="SSF51197">
    <property type="entry name" value="Clavaminate synthase-like"/>
    <property type="match status" value="1"/>
</dbReference>